<reference evidence="1" key="2">
    <citation type="submission" date="2015-06" db="UniProtKB">
        <authorList>
            <consortium name="EnsemblProtists"/>
        </authorList>
    </citation>
    <scope>IDENTIFICATION</scope>
    <source>
        <strain evidence="1">Emoy2</strain>
    </source>
</reference>
<dbReference type="AlphaFoldDB" id="M4B1E2"/>
<protein>
    <submittedName>
        <fullName evidence="1">Uncharacterized protein</fullName>
    </submittedName>
</protein>
<organism evidence="1 2">
    <name type="scientific">Hyaloperonospora arabidopsidis (strain Emoy2)</name>
    <name type="common">Downy mildew agent</name>
    <name type="synonym">Peronospora arabidopsidis</name>
    <dbReference type="NCBI Taxonomy" id="559515"/>
    <lineage>
        <taxon>Eukaryota</taxon>
        <taxon>Sar</taxon>
        <taxon>Stramenopiles</taxon>
        <taxon>Oomycota</taxon>
        <taxon>Peronosporomycetes</taxon>
        <taxon>Peronosporales</taxon>
        <taxon>Peronosporaceae</taxon>
        <taxon>Hyaloperonospora</taxon>
    </lineage>
</organism>
<dbReference type="EMBL" id="JH597776">
    <property type="status" value="NOT_ANNOTATED_CDS"/>
    <property type="molecule type" value="Genomic_DNA"/>
</dbReference>
<name>M4B1E2_HYAAE</name>
<dbReference type="HOGENOM" id="CLU_2745435_0_0_1"/>
<accession>M4B1E2</accession>
<proteinExistence type="predicted"/>
<reference evidence="2" key="1">
    <citation type="journal article" date="2010" name="Science">
        <title>Signatures of adaptation to obligate biotrophy in the Hyaloperonospora arabidopsidis genome.</title>
        <authorList>
            <person name="Baxter L."/>
            <person name="Tripathy S."/>
            <person name="Ishaque N."/>
            <person name="Boot N."/>
            <person name="Cabral A."/>
            <person name="Kemen E."/>
            <person name="Thines M."/>
            <person name="Ah-Fong A."/>
            <person name="Anderson R."/>
            <person name="Badejoko W."/>
            <person name="Bittner-Eddy P."/>
            <person name="Boore J.L."/>
            <person name="Chibucos M.C."/>
            <person name="Coates M."/>
            <person name="Dehal P."/>
            <person name="Delehaunty K."/>
            <person name="Dong S."/>
            <person name="Downton P."/>
            <person name="Dumas B."/>
            <person name="Fabro G."/>
            <person name="Fronick C."/>
            <person name="Fuerstenberg S.I."/>
            <person name="Fulton L."/>
            <person name="Gaulin E."/>
            <person name="Govers F."/>
            <person name="Hughes L."/>
            <person name="Humphray S."/>
            <person name="Jiang R.H."/>
            <person name="Judelson H."/>
            <person name="Kamoun S."/>
            <person name="Kyung K."/>
            <person name="Meijer H."/>
            <person name="Minx P."/>
            <person name="Morris P."/>
            <person name="Nelson J."/>
            <person name="Phuntumart V."/>
            <person name="Qutob D."/>
            <person name="Rehmany A."/>
            <person name="Rougon-Cardoso A."/>
            <person name="Ryden P."/>
            <person name="Torto-Alalibo T."/>
            <person name="Studholme D."/>
            <person name="Wang Y."/>
            <person name="Win J."/>
            <person name="Wood J."/>
            <person name="Clifton S.W."/>
            <person name="Rogers J."/>
            <person name="Van den Ackerveken G."/>
            <person name="Jones J.D."/>
            <person name="McDowell J.M."/>
            <person name="Beynon J."/>
            <person name="Tyler B.M."/>
        </authorList>
    </citation>
    <scope>NUCLEOTIDE SEQUENCE [LARGE SCALE GENOMIC DNA]</scope>
    <source>
        <strain evidence="2">Emoy2</strain>
    </source>
</reference>
<evidence type="ECO:0000313" key="1">
    <source>
        <dbReference type="EnsemblProtists" id="HpaP800089"/>
    </source>
</evidence>
<dbReference type="InParanoid" id="M4B1E2"/>
<keyword evidence="2" id="KW-1185">Reference proteome</keyword>
<dbReference type="EnsemblProtists" id="HpaT800089">
    <property type="protein sequence ID" value="HpaP800089"/>
    <property type="gene ID" value="HpaG800089"/>
</dbReference>
<dbReference type="VEuPathDB" id="FungiDB:HpaG800089"/>
<dbReference type="Proteomes" id="UP000011713">
    <property type="component" value="Unassembled WGS sequence"/>
</dbReference>
<sequence>MAGLACSAFKISTCCLMRKDLNFFTTPRFKAAVQRAIVSTKSDAAILLPRRRRPSLSDNRHLASVCSARCC</sequence>
<evidence type="ECO:0000313" key="2">
    <source>
        <dbReference type="Proteomes" id="UP000011713"/>
    </source>
</evidence>